<dbReference type="GO" id="GO:0001671">
    <property type="term" value="F:ATPase activator activity"/>
    <property type="evidence" value="ECO:0007669"/>
    <property type="project" value="InterPro"/>
</dbReference>
<protein>
    <recommendedName>
        <fullName evidence="4">J domain-containing protein</fullName>
    </recommendedName>
</protein>
<dbReference type="SUPFAM" id="SSF47144">
    <property type="entry name" value="HSC20 (HSCB), C-terminal oligomerisation domain"/>
    <property type="match status" value="1"/>
</dbReference>
<comment type="similarity">
    <text evidence="1">Belongs to the HscB family.</text>
</comment>
<comment type="caution">
    <text evidence="5">The sequence shown here is derived from an EMBL/GenBank/DDBJ whole genome shotgun (WGS) entry which is preliminary data.</text>
</comment>
<dbReference type="InterPro" id="IPR036869">
    <property type="entry name" value="J_dom_sf"/>
</dbReference>
<dbReference type="Gene3D" id="1.20.1280.20">
    <property type="entry name" value="HscB, C-terminal domain"/>
    <property type="match status" value="1"/>
</dbReference>
<keyword evidence="2" id="KW-0143">Chaperone</keyword>
<dbReference type="EMBL" id="CAJNOM010000226">
    <property type="protein sequence ID" value="CAF1255184.1"/>
    <property type="molecule type" value="Genomic_DNA"/>
</dbReference>
<dbReference type="PANTHER" id="PTHR14021:SF15">
    <property type="entry name" value="IRON-SULFUR CLUSTER CO-CHAPERONE PROTEIN HSCB"/>
    <property type="match status" value="1"/>
</dbReference>
<gene>
    <name evidence="5" type="ORF">QVE165_LOCUS28733</name>
</gene>
<evidence type="ECO:0000256" key="3">
    <source>
        <dbReference type="SAM" id="SignalP"/>
    </source>
</evidence>
<dbReference type="GO" id="GO:0005739">
    <property type="term" value="C:mitochondrion"/>
    <property type="evidence" value="ECO:0007669"/>
    <property type="project" value="TreeGrafter"/>
</dbReference>
<name>A0A815A6R8_9BILA</name>
<dbReference type="Pfam" id="PF07743">
    <property type="entry name" value="HSCB_C"/>
    <property type="match status" value="1"/>
</dbReference>
<dbReference type="SUPFAM" id="SSF46565">
    <property type="entry name" value="Chaperone J-domain"/>
    <property type="match status" value="1"/>
</dbReference>
<evidence type="ECO:0000313" key="6">
    <source>
        <dbReference type="Proteomes" id="UP000663832"/>
    </source>
</evidence>
<keyword evidence="3" id="KW-0732">Signal</keyword>
<feature type="domain" description="J" evidence="4">
    <location>
        <begin position="65"/>
        <end position="137"/>
    </location>
</feature>
<organism evidence="5 6">
    <name type="scientific">Adineta steineri</name>
    <dbReference type="NCBI Taxonomy" id="433720"/>
    <lineage>
        <taxon>Eukaryota</taxon>
        <taxon>Metazoa</taxon>
        <taxon>Spiralia</taxon>
        <taxon>Gnathifera</taxon>
        <taxon>Rotifera</taxon>
        <taxon>Eurotatoria</taxon>
        <taxon>Bdelloidea</taxon>
        <taxon>Adinetida</taxon>
        <taxon>Adinetidae</taxon>
        <taxon>Adineta</taxon>
    </lineage>
</organism>
<dbReference type="InterPro" id="IPR001623">
    <property type="entry name" value="DnaJ_domain"/>
</dbReference>
<dbReference type="AlphaFoldDB" id="A0A815A6R8"/>
<evidence type="ECO:0000313" key="5">
    <source>
        <dbReference type="EMBL" id="CAF1255184.1"/>
    </source>
</evidence>
<dbReference type="PANTHER" id="PTHR14021">
    <property type="entry name" value="IRON-SULFUR CLUSTER CO-CHAPERONE PROTEIN HSCB"/>
    <property type="match status" value="1"/>
</dbReference>
<dbReference type="InterPro" id="IPR004640">
    <property type="entry name" value="HscB"/>
</dbReference>
<dbReference type="Gene3D" id="1.10.287.110">
    <property type="entry name" value="DnaJ domain"/>
    <property type="match status" value="1"/>
</dbReference>
<dbReference type="PROSITE" id="PS50076">
    <property type="entry name" value="DNAJ_2"/>
    <property type="match status" value="1"/>
</dbReference>
<dbReference type="InterPro" id="IPR036386">
    <property type="entry name" value="HscB_C_sf"/>
</dbReference>
<proteinExistence type="inferred from homology"/>
<dbReference type="InterPro" id="IPR009073">
    <property type="entry name" value="HscB_oligo_C"/>
</dbReference>
<dbReference type="GO" id="GO:0044571">
    <property type="term" value="P:[2Fe-2S] cluster assembly"/>
    <property type="evidence" value="ECO:0007669"/>
    <property type="project" value="InterPro"/>
</dbReference>
<evidence type="ECO:0000259" key="4">
    <source>
        <dbReference type="PROSITE" id="PS50076"/>
    </source>
</evidence>
<dbReference type="OrthoDB" id="448954at2759"/>
<accession>A0A815A6R8</accession>
<keyword evidence="6" id="KW-1185">Reference proteome</keyword>
<evidence type="ECO:0000256" key="2">
    <source>
        <dbReference type="ARBA" id="ARBA00023186"/>
    </source>
</evidence>
<feature type="chain" id="PRO_5032931879" description="J domain-containing protein" evidence="3">
    <location>
        <begin position="26"/>
        <end position="229"/>
    </location>
</feature>
<dbReference type="NCBIfam" id="TIGR00714">
    <property type="entry name" value="hscB"/>
    <property type="match status" value="1"/>
</dbReference>
<feature type="signal peptide" evidence="3">
    <location>
        <begin position="1"/>
        <end position="25"/>
    </location>
</feature>
<reference evidence="5" key="1">
    <citation type="submission" date="2021-02" db="EMBL/GenBank/DDBJ databases">
        <authorList>
            <person name="Nowell W R."/>
        </authorList>
    </citation>
    <scope>NUCLEOTIDE SEQUENCE</scope>
</reference>
<evidence type="ECO:0000256" key="1">
    <source>
        <dbReference type="ARBA" id="ARBA00010476"/>
    </source>
</evidence>
<dbReference type="GO" id="GO:0051087">
    <property type="term" value="F:protein-folding chaperone binding"/>
    <property type="evidence" value="ECO:0007669"/>
    <property type="project" value="InterPro"/>
</dbReference>
<dbReference type="GO" id="GO:0051259">
    <property type="term" value="P:protein complex oligomerization"/>
    <property type="evidence" value="ECO:0007669"/>
    <property type="project" value="InterPro"/>
</dbReference>
<sequence length="229" mass="27191">MNGTKYEFFLIKSLLSFVLIPRVSINTTPLIEQCWQCQREIDRIESPAYCPCEKHVVLPVRTDIDYFRLFDLSRSFEIDTKQLTRTFRNRMKFLHPDLFSNKSDIEKTYSQDQSSLFNNAYKTLLSPLARAHYLLKLENITLEDSPIQLEPDFLMRIMEINEELIEENKPFPLELAIEMRQEIDNHMKQLSIALNKMDLNQAKEILARLQYFNNINDKLIELETQHDII</sequence>
<dbReference type="Proteomes" id="UP000663832">
    <property type="component" value="Unassembled WGS sequence"/>
</dbReference>